<name>A0A6C2YTG2_9BACT</name>
<protein>
    <submittedName>
        <fullName evidence="1">Uncharacterized protein</fullName>
    </submittedName>
</protein>
<gene>
    <name evidence="1" type="ORF">GMBLW1_41750</name>
</gene>
<evidence type="ECO:0000313" key="2">
    <source>
        <dbReference type="Proteomes" id="UP000464378"/>
    </source>
</evidence>
<reference evidence="1" key="1">
    <citation type="submission" date="2019-04" db="EMBL/GenBank/DDBJ databases">
        <authorList>
            <consortium name="Science for Life Laboratories"/>
        </authorList>
    </citation>
    <scope>NUCLEOTIDE SEQUENCE</scope>
    <source>
        <strain evidence="1">MBLW1</strain>
    </source>
</reference>
<keyword evidence="2" id="KW-1185">Reference proteome</keyword>
<dbReference type="KEGG" id="tim:GMBLW1_41750"/>
<dbReference type="InParanoid" id="A0A6C2YTG2"/>
<sequence>MAAFAFVLLEWAIAPVDILRAQYLLKTAISVEYQDIQFLIPEGVPFTLEFDQGCQLRWLNLKPSVWKAFDSDHMNPLIGEWELYFSYESQTSGRKMKIHQEILTITPDVFDINVGPGGFRWLYTVESEFIFTRFRVYHPVASAKKELSQNNIGGIVDDFRAIRVGNTLLGWHPDRSNQSGTCVVGFLKR</sequence>
<dbReference type="RefSeq" id="WP_162660027.1">
    <property type="nucleotide sequence ID" value="NZ_LR593887.1"/>
</dbReference>
<accession>A0A6C2YTG2</accession>
<dbReference type="Proteomes" id="UP000464378">
    <property type="component" value="Chromosome"/>
</dbReference>
<dbReference type="EMBL" id="LR593887">
    <property type="protein sequence ID" value="VTS07394.1"/>
    <property type="molecule type" value="Genomic_DNA"/>
</dbReference>
<organism evidence="1">
    <name type="scientific">Tuwongella immobilis</name>
    <dbReference type="NCBI Taxonomy" id="692036"/>
    <lineage>
        <taxon>Bacteria</taxon>
        <taxon>Pseudomonadati</taxon>
        <taxon>Planctomycetota</taxon>
        <taxon>Planctomycetia</taxon>
        <taxon>Gemmatales</taxon>
        <taxon>Gemmataceae</taxon>
        <taxon>Tuwongella</taxon>
    </lineage>
</organism>
<proteinExistence type="predicted"/>
<evidence type="ECO:0000313" key="1">
    <source>
        <dbReference type="EMBL" id="VIP05018.1"/>
    </source>
</evidence>
<dbReference type="EMBL" id="LR586016">
    <property type="protein sequence ID" value="VIP05018.1"/>
    <property type="molecule type" value="Genomic_DNA"/>
</dbReference>
<dbReference type="AlphaFoldDB" id="A0A6C2YTG2"/>